<feature type="compositionally biased region" description="Polar residues" evidence="1">
    <location>
        <begin position="223"/>
        <end position="234"/>
    </location>
</feature>
<gene>
    <name evidence="2" type="ORF">LGLO00237_LOCUS16366</name>
</gene>
<feature type="region of interest" description="Disordered" evidence="1">
    <location>
        <begin position="1"/>
        <end position="273"/>
    </location>
</feature>
<evidence type="ECO:0000313" key="2">
    <source>
        <dbReference type="EMBL" id="CAE0664761.1"/>
    </source>
</evidence>
<evidence type="ECO:0000256" key="1">
    <source>
        <dbReference type="SAM" id="MobiDB-lite"/>
    </source>
</evidence>
<feature type="compositionally biased region" description="Low complexity" evidence="1">
    <location>
        <begin position="31"/>
        <end position="43"/>
    </location>
</feature>
<accession>A0A7S3YX88</accession>
<feature type="compositionally biased region" description="Basic residues" evidence="1">
    <location>
        <begin position="211"/>
        <end position="220"/>
    </location>
</feature>
<protein>
    <submittedName>
        <fullName evidence="2">Uncharacterized protein</fullName>
    </submittedName>
</protein>
<dbReference type="AlphaFoldDB" id="A0A7S3YX88"/>
<dbReference type="EMBL" id="HBIV01022743">
    <property type="protein sequence ID" value="CAE0664761.1"/>
    <property type="molecule type" value="Transcribed_RNA"/>
</dbReference>
<proteinExistence type="predicted"/>
<feature type="compositionally biased region" description="Polar residues" evidence="1">
    <location>
        <begin position="106"/>
        <end position="125"/>
    </location>
</feature>
<feature type="compositionally biased region" description="Basic residues" evidence="1">
    <location>
        <begin position="74"/>
        <end position="88"/>
    </location>
</feature>
<feature type="compositionally biased region" description="Polar residues" evidence="1">
    <location>
        <begin position="163"/>
        <end position="193"/>
    </location>
</feature>
<feature type="compositionally biased region" description="Basic residues" evidence="1">
    <location>
        <begin position="235"/>
        <end position="253"/>
    </location>
</feature>
<feature type="compositionally biased region" description="Low complexity" evidence="1">
    <location>
        <begin position="128"/>
        <end position="146"/>
    </location>
</feature>
<name>A0A7S3YX88_9EUKA</name>
<sequence length="370" mass="40358">MADRTTNDGASGVDESQVPSGSSGVGDKGLSTTSRTQRSTSPSRRIHATEIRTNAPKLSPRTHKEIKLTVSGPQRKRAVSKTTYHRAGNKVDVFQGDFTQREDADTVNNSSPIPLNTSSESISRNASKRVIVSPSSVSSSNSKSPPARTRTKKSSSLDHITETRQSSKFPTSKSMIATSGTRTKIMSRSSSHGPRSPVVSPLKQKSPTSKKQQHQPHHRETKTTTSSGGYAQTSKIRHSHSRTNIHARRRRTSKPGQAVHPTKRRSSHTSVSNIITRGDTKRAHDAMLMSTAARPASAEADESTVALRRVSNCLDCVLCAADAAQDVSWRGEPTRKEQPRAAHAAVRERDRNYGTCRENARAVMLLVTQR</sequence>
<organism evidence="2">
    <name type="scientific">Lotharella globosa</name>
    <dbReference type="NCBI Taxonomy" id="91324"/>
    <lineage>
        <taxon>Eukaryota</taxon>
        <taxon>Sar</taxon>
        <taxon>Rhizaria</taxon>
        <taxon>Cercozoa</taxon>
        <taxon>Chlorarachniophyceae</taxon>
        <taxon>Lotharella</taxon>
    </lineage>
</organism>
<reference evidence="2" key="1">
    <citation type="submission" date="2021-01" db="EMBL/GenBank/DDBJ databases">
        <authorList>
            <person name="Corre E."/>
            <person name="Pelletier E."/>
            <person name="Niang G."/>
            <person name="Scheremetjew M."/>
            <person name="Finn R."/>
            <person name="Kale V."/>
            <person name="Holt S."/>
            <person name="Cochrane G."/>
            <person name="Meng A."/>
            <person name="Brown T."/>
            <person name="Cohen L."/>
        </authorList>
    </citation>
    <scope>NUCLEOTIDE SEQUENCE</scope>
    <source>
        <strain evidence="2">CCCM811</strain>
    </source>
</reference>